<dbReference type="AlphaFoldDB" id="A0A3E4EW97"/>
<organism evidence="2 3">
    <name type="scientific">Dorea formicigenerans</name>
    <dbReference type="NCBI Taxonomy" id="39486"/>
    <lineage>
        <taxon>Bacteria</taxon>
        <taxon>Bacillati</taxon>
        <taxon>Bacillota</taxon>
        <taxon>Clostridia</taxon>
        <taxon>Lachnospirales</taxon>
        <taxon>Lachnospiraceae</taxon>
        <taxon>Dorea</taxon>
    </lineage>
</organism>
<comment type="caution">
    <text evidence="2">The sequence shown here is derived from an EMBL/GenBank/DDBJ whole genome shotgun (WGS) entry which is preliminary data.</text>
</comment>
<dbReference type="Pfam" id="PF06114">
    <property type="entry name" value="Peptidase_M78"/>
    <property type="match status" value="1"/>
</dbReference>
<feature type="domain" description="IrrE N-terminal-like" evidence="1">
    <location>
        <begin position="37"/>
        <end position="169"/>
    </location>
</feature>
<gene>
    <name evidence="2" type="ORF">DXD84_13935</name>
</gene>
<proteinExistence type="predicted"/>
<name>A0A3E4EW97_9FIRM</name>
<dbReference type="RefSeq" id="WP_117495835.1">
    <property type="nucleotide sequence ID" value="NZ_QSOI01000026.1"/>
</dbReference>
<sequence>MTRNILEAVNNAREFFEIEDYPGDFFSRLDKVDYTNKYGILLFKEDIDKLSGFIGYGVNDLAVICINYKRTYGHQNFTLAHELGHWFLHKGVSSSDDDRVLGYSSDKVEQEANDFASELLYPEELLVKDHFFAIQHDLFLISNRKELGEFIDRLCRKYCLSYEMVLRKLLYKNRQVKQYSSIRKEIEKAIGGKVSEVFEKDFYSVNEELPRYQRFIKPYIELENKVDKLVTEGKIGRATGESIKLRSGVENS</sequence>
<evidence type="ECO:0000313" key="2">
    <source>
        <dbReference type="EMBL" id="RGI80915.1"/>
    </source>
</evidence>
<accession>A0A3E4EW97</accession>
<dbReference type="EMBL" id="QSOI01000026">
    <property type="protein sequence ID" value="RGI80915.1"/>
    <property type="molecule type" value="Genomic_DNA"/>
</dbReference>
<evidence type="ECO:0000259" key="1">
    <source>
        <dbReference type="Pfam" id="PF06114"/>
    </source>
</evidence>
<dbReference type="InterPro" id="IPR010359">
    <property type="entry name" value="IrrE_HExxH"/>
</dbReference>
<dbReference type="Proteomes" id="UP000260664">
    <property type="component" value="Unassembled WGS sequence"/>
</dbReference>
<dbReference type="InterPro" id="IPR052345">
    <property type="entry name" value="Rad_response_metalloprotease"/>
</dbReference>
<dbReference type="PANTHER" id="PTHR43236:SF1">
    <property type="entry name" value="BLL7220 PROTEIN"/>
    <property type="match status" value="1"/>
</dbReference>
<evidence type="ECO:0000313" key="3">
    <source>
        <dbReference type="Proteomes" id="UP000260664"/>
    </source>
</evidence>
<reference evidence="2 3" key="1">
    <citation type="submission" date="2018-08" db="EMBL/GenBank/DDBJ databases">
        <title>A genome reference for cultivated species of the human gut microbiota.</title>
        <authorList>
            <person name="Zou Y."/>
            <person name="Xue W."/>
            <person name="Luo G."/>
        </authorList>
    </citation>
    <scope>NUCLEOTIDE SEQUENCE [LARGE SCALE GENOMIC DNA]</scope>
    <source>
        <strain evidence="2 3">TM09-19AC</strain>
    </source>
</reference>
<dbReference type="Gene3D" id="1.10.10.2910">
    <property type="match status" value="1"/>
</dbReference>
<protein>
    <submittedName>
        <fullName evidence="2">ImmA/IrrE family metallo-endopeptidase</fullName>
    </submittedName>
</protein>
<dbReference type="PANTHER" id="PTHR43236">
    <property type="entry name" value="ANTITOXIN HIGA1"/>
    <property type="match status" value="1"/>
</dbReference>